<dbReference type="InterPro" id="IPR010926">
    <property type="entry name" value="Myosin_TH1"/>
</dbReference>
<evidence type="ECO:0000313" key="4">
    <source>
        <dbReference type="Proteomes" id="UP000663823"/>
    </source>
</evidence>
<proteinExistence type="predicted"/>
<dbReference type="GO" id="GO:0016459">
    <property type="term" value="C:myosin complex"/>
    <property type="evidence" value="ECO:0007669"/>
    <property type="project" value="InterPro"/>
</dbReference>
<dbReference type="GO" id="GO:0003774">
    <property type="term" value="F:cytoskeletal motor activity"/>
    <property type="evidence" value="ECO:0007669"/>
    <property type="project" value="InterPro"/>
</dbReference>
<gene>
    <name evidence="3" type="ORF">OTI717_LOCUS10477</name>
</gene>
<accession>A0A818SDX5</accession>
<feature type="compositionally biased region" description="Low complexity" evidence="1">
    <location>
        <begin position="208"/>
        <end position="226"/>
    </location>
</feature>
<dbReference type="Proteomes" id="UP000663823">
    <property type="component" value="Unassembled WGS sequence"/>
</dbReference>
<dbReference type="PANTHER" id="PTHR24330:SF19">
    <property type="entry name" value="MEDIATOR OF RNA POLYMERASE II TRANSCRIPTION SUBUNIT 29"/>
    <property type="match status" value="1"/>
</dbReference>
<dbReference type="InterPro" id="IPR052145">
    <property type="entry name" value="Mediator/Homeobox_domain"/>
</dbReference>
<dbReference type="PANTHER" id="PTHR24330">
    <property type="entry name" value="HOMEOBOX PROTEIN BARH-LIKE"/>
    <property type="match status" value="1"/>
</dbReference>
<comment type="caution">
    <text evidence="3">The sequence shown here is derived from an EMBL/GenBank/DDBJ whole genome shotgun (WGS) entry which is preliminary data.</text>
</comment>
<feature type="region of interest" description="Disordered" evidence="1">
    <location>
        <begin position="207"/>
        <end position="226"/>
    </location>
</feature>
<protein>
    <recommendedName>
        <fullName evidence="2">TH1 domain-containing protein</fullName>
    </recommendedName>
</protein>
<evidence type="ECO:0000313" key="3">
    <source>
        <dbReference type="EMBL" id="CAF3669699.1"/>
    </source>
</evidence>
<organism evidence="3 4">
    <name type="scientific">Rotaria sordida</name>
    <dbReference type="NCBI Taxonomy" id="392033"/>
    <lineage>
        <taxon>Eukaryota</taxon>
        <taxon>Metazoa</taxon>
        <taxon>Spiralia</taxon>
        <taxon>Gnathifera</taxon>
        <taxon>Rotifera</taxon>
        <taxon>Eurotatoria</taxon>
        <taxon>Bdelloidea</taxon>
        <taxon>Philodinida</taxon>
        <taxon>Philodinidae</taxon>
        <taxon>Rotaria</taxon>
    </lineage>
</organism>
<feature type="region of interest" description="Disordered" evidence="1">
    <location>
        <begin position="164"/>
        <end position="196"/>
    </location>
</feature>
<dbReference type="PROSITE" id="PS51757">
    <property type="entry name" value="TH1"/>
    <property type="match status" value="1"/>
</dbReference>
<feature type="domain" description="TH1" evidence="2">
    <location>
        <begin position="752"/>
        <end position="944"/>
    </location>
</feature>
<sequence>MKSNYECNWNQQQSGLYSNGDTSLHSVHGEIHAGPHSIPAHTDNGLGSNLLINNNGTNTDDTGAFVTAGTAGQQGFDVRTLGLSEQELRDTGLHPSLVQNGRQLPLDQYKINYDPNPIVIRKQIPVEMPTYKQQVIVRYLRPPTPPSPGPLIIKEVREPQAAAAPPIVIRTRAPREKTPPPIIIREAPPNQPYINTNPQYLTRVVRNSQSSYSSPPSRQPQYQQQYQQYQQQQQQYQQQQQQQYQQQYQQQRQQYQQQPYEQYGPLDNGTVNYDQFNDIQIGNQYGSGINNLGQQQQQPKWITEVVSSNGTTSVAPPHILDDIYRAVNNQLPQNRIMNNDLLTNKCGNVQTLRNMWTKKVEEEQKSIKQKVVTGQSYSQISQKKFIQDNIQIPTNIDKTIINNESKTMNDNEKPSNIESIEQSSINETDDYLPLPTPPSSIIFQHQAQSIITPKPSIIKMFDNDKKKTSIIRVKSNGIRHWHLARHVFRSGLIFSSLRRASDSIIPILMKTNIAQYHSRTESLDSIHTQTPFQTLIDYLSYNNNDNINLLENKTIVKRTTSDTSACIQRNTLDDTIAQYEIIMRHLKNYNKFKETYPIPTRLSSEEKSLNTKKILKKKNEFIQQNSTNKSIIRNSQTQSLARNVGRTFTEFFMNDLLLSNTSQPSSINTIHTESQTEPIEIIQITQPIQLIEKSQSIPIEETNAVINELDNILDNTDTEVPLTPNSEINVIIINSSNIEEENIAQSKEKPLMQRLFEGKKTAYTSNDLHMESVRIPEELMQTYEIAKKKYFLSSEQLLYATKMIKIDRRGYKQHIRLLCLTSEQVYIITKKDPYPKEALFLKDILGITCTPCKDGFICLHTRETREDRGDWIFLIDHPCEFITQLFMAMRRNHNDDNYLKIEPKFKHERRSTGTASDECLIEVRPSNKFYIAFENYEVFVIYTS</sequence>
<reference evidence="3" key="1">
    <citation type="submission" date="2021-02" db="EMBL/GenBank/DDBJ databases">
        <authorList>
            <person name="Nowell W R."/>
        </authorList>
    </citation>
    <scope>NUCLEOTIDE SEQUENCE</scope>
</reference>
<name>A0A818SDX5_9BILA</name>
<evidence type="ECO:0000256" key="1">
    <source>
        <dbReference type="SAM" id="MobiDB-lite"/>
    </source>
</evidence>
<dbReference type="AlphaFoldDB" id="A0A818SDX5"/>
<dbReference type="EMBL" id="CAJOAX010000948">
    <property type="protein sequence ID" value="CAF3669699.1"/>
    <property type="molecule type" value="Genomic_DNA"/>
</dbReference>
<evidence type="ECO:0000259" key="2">
    <source>
        <dbReference type="PROSITE" id="PS51757"/>
    </source>
</evidence>